<reference evidence="2" key="2">
    <citation type="journal article" date="2018" name="Environ. Sci. Technol.">
        <title>The Toxicogenome of Hyalella azteca: A Model for Sediment Ecotoxicology and Evolutionary Toxicology.</title>
        <authorList>
            <person name="Poynton H.C."/>
            <person name="Hasenbein S."/>
            <person name="Benoit J.B."/>
            <person name="Sepulveda M.S."/>
            <person name="Poelchau M.F."/>
            <person name="Hughes D.S.T."/>
            <person name="Murali S.C."/>
            <person name="Chen S."/>
            <person name="Glastad K.M."/>
            <person name="Goodisman M.A.D."/>
            <person name="Werren J.H."/>
            <person name="Vineis J.H."/>
            <person name="Bowen J.L."/>
            <person name="Friedrich M."/>
            <person name="Jones J."/>
            <person name="Robertson H.M."/>
            <person name="Feyereisen R."/>
            <person name="Mechler-Hickson A."/>
            <person name="Mathers N."/>
            <person name="Lee C.E."/>
            <person name="Colbourne J.K."/>
            <person name="Biales A."/>
            <person name="Johnston J.S."/>
            <person name="Wellborn G.A."/>
            <person name="Rosendale A.J."/>
            <person name="Cridge A.G."/>
            <person name="Munoz-Torres M.C."/>
            <person name="Bain P.A."/>
            <person name="Manny A.R."/>
            <person name="Major K.M."/>
            <person name="Lambert F.N."/>
            <person name="Vulpe C.D."/>
            <person name="Tuck P."/>
            <person name="Blalock B.J."/>
            <person name="Lin Y.Y."/>
            <person name="Smith M.E."/>
            <person name="Ochoa-Acuna H."/>
            <person name="Chen M.M."/>
            <person name="Childers C.P."/>
            <person name="Qu J."/>
            <person name="Dugan S."/>
            <person name="Lee S.L."/>
            <person name="Chao H."/>
            <person name="Dinh H."/>
            <person name="Han Y."/>
            <person name="Doddapaneni H."/>
            <person name="Worley K.C."/>
            <person name="Muzny D.M."/>
            <person name="Gibbs R.A."/>
            <person name="Richards S."/>
        </authorList>
    </citation>
    <scope>NUCLEOTIDE SEQUENCE</scope>
    <source>
        <strain evidence="2">HAZT.00-mixed</strain>
        <tissue evidence="2">Whole organism</tissue>
    </source>
</reference>
<evidence type="ECO:0000313" key="2">
    <source>
        <dbReference type="EMBL" id="KAA0204009.1"/>
    </source>
</evidence>
<feature type="region of interest" description="Disordered" evidence="1">
    <location>
        <begin position="1"/>
        <end position="78"/>
    </location>
</feature>
<feature type="compositionally biased region" description="Low complexity" evidence="1">
    <location>
        <begin position="57"/>
        <end position="69"/>
    </location>
</feature>
<gene>
    <name evidence="2" type="ORF">HAZT_HAZT003451</name>
</gene>
<sequence length="379" mass="43119">MTSKPPTSEPLSTEPPTSEPLSTEPPTSEPLSTEPLTSEPLSTEPITSKPLSTDPITTEPLSTESLTSPRLHQNSPKSAMSPFDIQILLPHFHIHITPLIHSSPVLIPSPHASFLLTSSLLMHPPHEHSSPSCTSYRLLHPLHLLHSPLTHDTQHRAACRFLYTRDRTPKTRRWPVRTCEPWNCVQGSEGPRTLRPETSGLLELRPKTRRCREVRLRTRWLRELLPRTRRLRELRLRSRGLRELRPKSQVSRLLRCRTNETREQPQTRGHKICSLGPVGRKNCSWNPGVAGTALQDPTRTQTILKFIALSPKFRRAVPRDIESDIAFHRTMNPSFKVRVHCKVPSALASPQLLAKLEATLPSLRRLKFARKFPYRAAIN</sequence>
<dbReference type="EMBL" id="JQDR03000168">
    <property type="protein sequence ID" value="KAA0204009.1"/>
    <property type="molecule type" value="Genomic_DNA"/>
</dbReference>
<dbReference type="Proteomes" id="UP000711488">
    <property type="component" value="Unassembled WGS sequence"/>
</dbReference>
<feature type="compositionally biased region" description="Low complexity" evidence="1">
    <location>
        <begin position="1"/>
        <end position="45"/>
    </location>
</feature>
<reference evidence="2" key="3">
    <citation type="submission" date="2019-06" db="EMBL/GenBank/DDBJ databases">
        <authorList>
            <person name="Poynton C."/>
            <person name="Hasenbein S."/>
            <person name="Benoit J.B."/>
            <person name="Sepulveda M.S."/>
            <person name="Poelchau M.F."/>
            <person name="Murali S.C."/>
            <person name="Chen S."/>
            <person name="Glastad K.M."/>
            <person name="Werren J.H."/>
            <person name="Vineis J.H."/>
            <person name="Bowen J.L."/>
            <person name="Friedrich M."/>
            <person name="Jones J."/>
            <person name="Robertson H.M."/>
            <person name="Feyereisen R."/>
            <person name="Mechler-Hickson A."/>
            <person name="Mathers N."/>
            <person name="Lee C.E."/>
            <person name="Colbourne J.K."/>
            <person name="Biales A."/>
            <person name="Johnston J.S."/>
            <person name="Wellborn G.A."/>
            <person name="Rosendale A.J."/>
            <person name="Cridge A.G."/>
            <person name="Munoz-Torres M.C."/>
            <person name="Bain P.A."/>
            <person name="Manny A.R."/>
            <person name="Major K.M."/>
            <person name="Lambert F.N."/>
            <person name="Vulpe C.D."/>
            <person name="Tuck P."/>
            <person name="Blalock B.J."/>
            <person name="Lin Y.-Y."/>
            <person name="Smith M.E."/>
            <person name="Ochoa-Acuna H."/>
            <person name="Chen M.-J.M."/>
            <person name="Childers C.P."/>
            <person name="Qu J."/>
            <person name="Dugan S."/>
            <person name="Lee S.L."/>
            <person name="Chao H."/>
            <person name="Dinh H."/>
            <person name="Han Y."/>
            <person name="Doddapaneni H."/>
            <person name="Worley K.C."/>
            <person name="Muzny D.M."/>
            <person name="Gibbs R.A."/>
            <person name="Richards S."/>
        </authorList>
    </citation>
    <scope>NUCLEOTIDE SEQUENCE</scope>
    <source>
        <strain evidence="2">HAZT.00-mixed</strain>
        <tissue evidence="2">Whole organism</tissue>
    </source>
</reference>
<protein>
    <submittedName>
        <fullName evidence="2">Uncharacterized protein</fullName>
    </submittedName>
</protein>
<comment type="caution">
    <text evidence="2">The sequence shown here is derived from an EMBL/GenBank/DDBJ whole genome shotgun (WGS) entry which is preliminary data.</text>
</comment>
<accession>A0A6A0HEY1</accession>
<reference evidence="2" key="1">
    <citation type="submission" date="2014-08" db="EMBL/GenBank/DDBJ databases">
        <authorList>
            <person name="Murali S."/>
            <person name="Richards S."/>
            <person name="Bandaranaike D."/>
            <person name="Bellair M."/>
            <person name="Blankenburg K."/>
            <person name="Chao H."/>
            <person name="Dinh H."/>
            <person name="Doddapaneni H."/>
            <person name="Dugan-Rocha S."/>
            <person name="Elkadiri S."/>
            <person name="Gnanaolivu R."/>
            <person name="Hughes D."/>
            <person name="Lee S."/>
            <person name="Li M."/>
            <person name="Ming W."/>
            <person name="Munidasa M."/>
            <person name="Muniz J."/>
            <person name="Nguyen L."/>
            <person name="Osuji N."/>
            <person name="Pu L.-L."/>
            <person name="Puazo M."/>
            <person name="Skinner E."/>
            <person name="Qu C."/>
            <person name="Quiroz J."/>
            <person name="Raj R."/>
            <person name="Weissenberger G."/>
            <person name="Xin Y."/>
            <person name="Zou X."/>
            <person name="Han Y."/>
            <person name="Worley K."/>
            <person name="Muzny D."/>
            <person name="Gibbs R."/>
        </authorList>
    </citation>
    <scope>NUCLEOTIDE SEQUENCE</scope>
    <source>
        <strain evidence="2">HAZT.00-mixed</strain>
        <tissue evidence="2">Whole organism</tissue>
    </source>
</reference>
<evidence type="ECO:0000256" key="1">
    <source>
        <dbReference type="SAM" id="MobiDB-lite"/>
    </source>
</evidence>
<dbReference type="AlphaFoldDB" id="A0A6A0HEY1"/>
<organism evidence="2">
    <name type="scientific">Hyalella azteca</name>
    <name type="common">Amphipod</name>
    <dbReference type="NCBI Taxonomy" id="294128"/>
    <lineage>
        <taxon>Eukaryota</taxon>
        <taxon>Metazoa</taxon>
        <taxon>Ecdysozoa</taxon>
        <taxon>Arthropoda</taxon>
        <taxon>Crustacea</taxon>
        <taxon>Multicrustacea</taxon>
        <taxon>Malacostraca</taxon>
        <taxon>Eumalacostraca</taxon>
        <taxon>Peracarida</taxon>
        <taxon>Amphipoda</taxon>
        <taxon>Senticaudata</taxon>
        <taxon>Talitrida</taxon>
        <taxon>Talitroidea</taxon>
        <taxon>Hyalellidae</taxon>
        <taxon>Hyalella</taxon>
    </lineage>
</organism>
<proteinExistence type="predicted"/>
<name>A0A6A0HEY1_HYAAZ</name>